<feature type="transmembrane region" description="Helical" evidence="1">
    <location>
        <begin position="141"/>
        <end position="163"/>
    </location>
</feature>
<feature type="transmembrane region" description="Helical" evidence="1">
    <location>
        <begin position="232"/>
        <end position="258"/>
    </location>
</feature>
<keyword evidence="1" id="KW-1133">Transmembrane helix</keyword>
<accession>A0A517VWP5</accession>
<dbReference type="AlphaFoldDB" id="A0A517VWP5"/>
<feature type="transmembrane region" description="Helical" evidence="1">
    <location>
        <begin position="344"/>
        <end position="365"/>
    </location>
</feature>
<feature type="transmembrane region" description="Helical" evidence="1">
    <location>
        <begin position="12"/>
        <end position="29"/>
    </location>
</feature>
<dbReference type="EMBL" id="CP037920">
    <property type="protein sequence ID" value="QDT97431.1"/>
    <property type="molecule type" value="Genomic_DNA"/>
</dbReference>
<protein>
    <recommendedName>
        <fullName evidence="4">Thiamine transporter membrane protein</fullName>
    </recommendedName>
</protein>
<proteinExistence type="predicted"/>
<dbReference type="Proteomes" id="UP000318704">
    <property type="component" value="Chromosome"/>
</dbReference>
<keyword evidence="1" id="KW-0472">Membrane</keyword>
<feature type="transmembrane region" description="Helical" evidence="1">
    <location>
        <begin position="405"/>
        <end position="427"/>
    </location>
</feature>
<evidence type="ECO:0000313" key="2">
    <source>
        <dbReference type="EMBL" id="QDT97431.1"/>
    </source>
</evidence>
<feature type="transmembrane region" description="Helical" evidence="1">
    <location>
        <begin position="309"/>
        <end position="332"/>
    </location>
</feature>
<keyword evidence="1" id="KW-0812">Transmembrane</keyword>
<dbReference type="RefSeq" id="WP_144985781.1">
    <property type="nucleotide sequence ID" value="NZ_CP037920.1"/>
</dbReference>
<sequence length="491" mass="55088">MSLATICGVTVLRSLVISILAVFVSRHLSKLVEARHSKRSFLLFALILAPLLVPDLIVGYVWSLMVLKLSQYPFLIELVYSSLVLLKVVPVGIICFCFAAPPLVTSEADFIRKSVRSASAQISGIAAQWSFFFWKNVLRSFPIWALLFLLAFQEFEMASLIYRDSWTVSIFDAQARGVPLHEALSFLKVPLCVELLLVTGVALLLSRMQKQPQFKQHSDFRSNSVFSQMSSLVYLLIAFLVIVLIPFSLTGGGGLRAIGSLFRNQLQLMGILQESGWGLLYGITAGIAAWGLASFFFSENRSRQLKMLGLIFCLPGLCGSLTLALVMASLFLSDYGHWLYDTPVPLFITLVLFLFPRAAFLKLIFRSQWQREPLFLARLLSHSPNQNQMKNGGRLQWIVSGRMQYWAVVLLAFWAYWDVTISSILAPNNAMTSSVRLYNLMHYGQNSILSAMTFLSFCIPVLASLLLLPVVKKLWMLTLDQKHVTKTVSTS</sequence>
<organism evidence="2 3">
    <name type="scientific">Gimesia aquarii</name>
    <dbReference type="NCBI Taxonomy" id="2527964"/>
    <lineage>
        <taxon>Bacteria</taxon>
        <taxon>Pseudomonadati</taxon>
        <taxon>Planctomycetota</taxon>
        <taxon>Planctomycetia</taxon>
        <taxon>Planctomycetales</taxon>
        <taxon>Planctomycetaceae</taxon>
        <taxon>Gimesia</taxon>
    </lineage>
</organism>
<feature type="transmembrane region" description="Helical" evidence="1">
    <location>
        <begin position="278"/>
        <end position="297"/>
    </location>
</feature>
<feature type="transmembrane region" description="Helical" evidence="1">
    <location>
        <begin position="41"/>
        <end position="62"/>
    </location>
</feature>
<reference evidence="2 3" key="1">
    <citation type="submission" date="2019-03" db="EMBL/GenBank/DDBJ databases">
        <title>Deep-cultivation of Planctomycetes and their phenomic and genomic characterization uncovers novel biology.</title>
        <authorList>
            <person name="Wiegand S."/>
            <person name="Jogler M."/>
            <person name="Boedeker C."/>
            <person name="Pinto D."/>
            <person name="Vollmers J."/>
            <person name="Rivas-Marin E."/>
            <person name="Kohn T."/>
            <person name="Peeters S.H."/>
            <person name="Heuer A."/>
            <person name="Rast P."/>
            <person name="Oberbeckmann S."/>
            <person name="Bunk B."/>
            <person name="Jeske O."/>
            <person name="Meyerdierks A."/>
            <person name="Storesund J.E."/>
            <person name="Kallscheuer N."/>
            <person name="Luecker S."/>
            <person name="Lage O.M."/>
            <person name="Pohl T."/>
            <person name="Merkel B.J."/>
            <person name="Hornburger P."/>
            <person name="Mueller R.-W."/>
            <person name="Bruemmer F."/>
            <person name="Labrenz M."/>
            <person name="Spormann A.M."/>
            <person name="Op den Camp H."/>
            <person name="Overmann J."/>
            <person name="Amann R."/>
            <person name="Jetten M.S.M."/>
            <person name="Mascher T."/>
            <person name="Medema M.H."/>
            <person name="Devos D.P."/>
            <person name="Kaster A.-K."/>
            <person name="Ovreas L."/>
            <person name="Rohde M."/>
            <person name="Galperin M.Y."/>
            <person name="Jogler C."/>
        </authorList>
    </citation>
    <scope>NUCLEOTIDE SEQUENCE [LARGE SCALE GENOMIC DNA]</scope>
    <source>
        <strain evidence="2 3">V144</strain>
    </source>
</reference>
<evidence type="ECO:0000256" key="1">
    <source>
        <dbReference type="SAM" id="Phobius"/>
    </source>
</evidence>
<feature type="transmembrane region" description="Helical" evidence="1">
    <location>
        <begin position="82"/>
        <end position="104"/>
    </location>
</feature>
<dbReference type="KEGG" id="gaw:V144x_29060"/>
<feature type="transmembrane region" description="Helical" evidence="1">
    <location>
        <begin position="447"/>
        <end position="468"/>
    </location>
</feature>
<name>A0A517VWP5_9PLAN</name>
<evidence type="ECO:0000313" key="3">
    <source>
        <dbReference type="Proteomes" id="UP000318704"/>
    </source>
</evidence>
<gene>
    <name evidence="2" type="ORF">V144x_29060</name>
</gene>
<evidence type="ECO:0008006" key="4">
    <source>
        <dbReference type="Google" id="ProtNLM"/>
    </source>
</evidence>
<feature type="transmembrane region" description="Helical" evidence="1">
    <location>
        <begin position="183"/>
        <end position="205"/>
    </location>
</feature>